<reference evidence="9 10" key="1">
    <citation type="submission" date="2016-11" db="EMBL/GenBank/DDBJ databases">
        <authorList>
            <person name="Jaros S."/>
            <person name="Januszkiewicz K."/>
            <person name="Wedrychowicz H."/>
        </authorList>
    </citation>
    <scope>NUCLEOTIDE SEQUENCE [LARGE SCALE GENOMIC DNA]</scope>
    <source>
        <strain evidence="9 10">CGMCC 4.5723</strain>
    </source>
</reference>
<dbReference type="InterPro" id="IPR037069">
    <property type="entry name" value="AcylCoA_DH/ox_N_sf"/>
</dbReference>
<evidence type="ECO:0000313" key="9">
    <source>
        <dbReference type="EMBL" id="SHJ73139.1"/>
    </source>
</evidence>
<gene>
    <name evidence="9" type="ORF">SAMN05421803_1099</name>
</gene>
<proteinExistence type="inferred from homology"/>
<evidence type="ECO:0000256" key="1">
    <source>
        <dbReference type="ARBA" id="ARBA00001974"/>
    </source>
</evidence>
<keyword evidence="10" id="KW-1185">Reference proteome</keyword>
<dbReference type="SUPFAM" id="SSF56645">
    <property type="entry name" value="Acyl-CoA dehydrogenase NM domain-like"/>
    <property type="match status" value="1"/>
</dbReference>
<dbReference type="CDD" id="cd00567">
    <property type="entry name" value="ACAD"/>
    <property type="match status" value="1"/>
</dbReference>
<evidence type="ECO:0000259" key="6">
    <source>
        <dbReference type="Pfam" id="PF00441"/>
    </source>
</evidence>
<dbReference type="InterPro" id="IPR009075">
    <property type="entry name" value="AcylCo_DH/oxidase_C"/>
</dbReference>
<keyword evidence="5" id="KW-0560">Oxidoreductase</keyword>
<dbReference type="STRING" id="758803.SAMN05421803_1099"/>
<name>A0A1M6LPL1_9ACTN</name>
<dbReference type="Pfam" id="PF02770">
    <property type="entry name" value="Acyl-CoA_dh_M"/>
    <property type="match status" value="1"/>
</dbReference>
<dbReference type="PANTHER" id="PTHR43884">
    <property type="entry name" value="ACYL-COA DEHYDROGENASE"/>
    <property type="match status" value="1"/>
</dbReference>
<evidence type="ECO:0000256" key="4">
    <source>
        <dbReference type="ARBA" id="ARBA00022827"/>
    </source>
</evidence>
<dbReference type="PROSITE" id="PS00072">
    <property type="entry name" value="ACYL_COA_DH_1"/>
    <property type="match status" value="1"/>
</dbReference>
<dbReference type="GO" id="GO:0003995">
    <property type="term" value="F:acyl-CoA dehydrogenase activity"/>
    <property type="evidence" value="ECO:0007669"/>
    <property type="project" value="InterPro"/>
</dbReference>
<dbReference type="OrthoDB" id="5241155at2"/>
<dbReference type="Proteomes" id="UP000184452">
    <property type="component" value="Unassembled WGS sequence"/>
</dbReference>
<feature type="domain" description="Acyl-CoA oxidase/dehydrogenase middle" evidence="7">
    <location>
        <begin position="124"/>
        <end position="214"/>
    </location>
</feature>
<dbReference type="InterPro" id="IPR013786">
    <property type="entry name" value="AcylCoA_DH/ox_N"/>
</dbReference>
<dbReference type="RefSeq" id="WP_073380090.1">
    <property type="nucleotide sequence ID" value="NZ_FQZK01000009.1"/>
</dbReference>
<evidence type="ECO:0000256" key="5">
    <source>
        <dbReference type="RuleBase" id="RU362125"/>
    </source>
</evidence>
<evidence type="ECO:0000259" key="7">
    <source>
        <dbReference type="Pfam" id="PF02770"/>
    </source>
</evidence>
<sequence length="381" mass="38942">MEDKTTAAAGPDWAEEVRAGAGALRRSGAGGRAPLDRAAWKELAGLGVAGLCLPERHGGRGAGAVDTARGLEALSAGYGDTGTAFAVAAHLLAGAVPLRDFGGAAGPLASLLPGVASGDVILANAMTEEASGSDIGAITTTAVRDGDSYVIDGDKSFVSNAPIAHVVVVYAVTDPDGGPFRTSAFAVPADTPGLTVGPAHPKSGLKGCPSAAVGLRGCRVPASLRIGFEGQGAALFQHAMAWERACLPAVLLGMMDAQVRDAAEHARRRHRFGRPLAEFQAVSHRVVDLHQRAEAARLMLHRACAALDRGEDDAVWRASSAKLAVTEAALENSVQALRLYGAAGLLEGGGPLRDLLDALHGPVFSGTSDIQREIIARGLGL</sequence>
<evidence type="ECO:0000256" key="3">
    <source>
        <dbReference type="ARBA" id="ARBA00022630"/>
    </source>
</evidence>
<dbReference type="InterPro" id="IPR006089">
    <property type="entry name" value="Acyl-CoA_DH_CS"/>
</dbReference>
<feature type="domain" description="Acyl-CoA dehydrogenase/oxidase N-terminal" evidence="8">
    <location>
        <begin position="34"/>
        <end position="118"/>
    </location>
</feature>
<dbReference type="Gene3D" id="1.20.140.10">
    <property type="entry name" value="Butyryl-CoA Dehydrogenase, subunit A, domain 3"/>
    <property type="match status" value="1"/>
</dbReference>
<evidence type="ECO:0000313" key="10">
    <source>
        <dbReference type="Proteomes" id="UP000184452"/>
    </source>
</evidence>
<dbReference type="InterPro" id="IPR009100">
    <property type="entry name" value="AcylCoA_DH/oxidase_NM_dom_sf"/>
</dbReference>
<dbReference type="EMBL" id="FQZK01000009">
    <property type="protein sequence ID" value="SHJ73139.1"/>
    <property type="molecule type" value="Genomic_DNA"/>
</dbReference>
<evidence type="ECO:0000259" key="8">
    <source>
        <dbReference type="Pfam" id="PF02771"/>
    </source>
</evidence>
<comment type="cofactor">
    <cofactor evidence="1 5">
        <name>FAD</name>
        <dbReference type="ChEBI" id="CHEBI:57692"/>
    </cofactor>
</comment>
<organism evidence="9 10">
    <name type="scientific">Nocardiopsis flavescens</name>
    <dbReference type="NCBI Taxonomy" id="758803"/>
    <lineage>
        <taxon>Bacteria</taxon>
        <taxon>Bacillati</taxon>
        <taxon>Actinomycetota</taxon>
        <taxon>Actinomycetes</taxon>
        <taxon>Streptosporangiales</taxon>
        <taxon>Nocardiopsidaceae</taxon>
        <taxon>Nocardiopsis</taxon>
    </lineage>
</organism>
<dbReference type="InterPro" id="IPR036250">
    <property type="entry name" value="AcylCo_DH-like_C"/>
</dbReference>
<comment type="similarity">
    <text evidence="2 5">Belongs to the acyl-CoA dehydrogenase family.</text>
</comment>
<protein>
    <submittedName>
        <fullName evidence="9">Clorobiocin biosynthesis protein CloN3</fullName>
    </submittedName>
</protein>
<dbReference type="Gene3D" id="1.10.540.10">
    <property type="entry name" value="Acyl-CoA dehydrogenase/oxidase, N-terminal domain"/>
    <property type="match status" value="1"/>
</dbReference>
<dbReference type="PANTHER" id="PTHR43884:SF12">
    <property type="entry name" value="ISOVALERYL-COA DEHYDROGENASE, MITOCHONDRIAL-RELATED"/>
    <property type="match status" value="1"/>
</dbReference>
<feature type="domain" description="Acyl-CoA dehydrogenase/oxidase C-terminal" evidence="6">
    <location>
        <begin position="230"/>
        <end position="379"/>
    </location>
</feature>
<dbReference type="Gene3D" id="2.40.110.10">
    <property type="entry name" value="Butyryl-CoA Dehydrogenase, subunit A, domain 2"/>
    <property type="match status" value="1"/>
</dbReference>
<dbReference type="Pfam" id="PF02771">
    <property type="entry name" value="Acyl-CoA_dh_N"/>
    <property type="match status" value="1"/>
</dbReference>
<dbReference type="InterPro" id="IPR006091">
    <property type="entry name" value="Acyl-CoA_Oxase/DH_mid-dom"/>
</dbReference>
<dbReference type="InterPro" id="IPR046373">
    <property type="entry name" value="Acyl-CoA_Oxase/DH_mid-dom_sf"/>
</dbReference>
<dbReference type="AlphaFoldDB" id="A0A1M6LPL1"/>
<dbReference type="Pfam" id="PF00441">
    <property type="entry name" value="Acyl-CoA_dh_1"/>
    <property type="match status" value="1"/>
</dbReference>
<accession>A0A1M6LPL1</accession>
<keyword evidence="3 5" id="KW-0285">Flavoprotein</keyword>
<dbReference type="GO" id="GO:0050660">
    <property type="term" value="F:flavin adenine dinucleotide binding"/>
    <property type="evidence" value="ECO:0007669"/>
    <property type="project" value="InterPro"/>
</dbReference>
<keyword evidence="4 5" id="KW-0274">FAD</keyword>
<evidence type="ECO:0000256" key="2">
    <source>
        <dbReference type="ARBA" id="ARBA00009347"/>
    </source>
</evidence>
<dbReference type="SUPFAM" id="SSF47203">
    <property type="entry name" value="Acyl-CoA dehydrogenase C-terminal domain-like"/>
    <property type="match status" value="1"/>
</dbReference>